<dbReference type="InterPro" id="IPR001647">
    <property type="entry name" value="HTH_TetR"/>
</dbReference>
<dbReference type="InterPro" id="IPR050109">
    <property type="entry name" value="HTH-type_TetR-like_transc_reg"/>
</dbReference>
<dbReference type="SUPFAM" id="SSF46689">
    <property type="entry name" value="Homeodomain-like"/>
    <property type="match status" value="1"/>
</dbReference>
<evidence type="ECO:0000256" key="4">
    <source>
        <dbReference type="PROSITE-ProRule" id="PRU00335"/>
    </source>
</evidence>
<gene>
    <name evidence="7" type="ORF">GCM10022207_66360</name>
</gene>
<keyword evidence="1" id="KW-0805">Transcription regulation</keyword>
<keyword evidence="3" id="KW-0804">Transcription</keyword>
<evidence type="ECO:0000313" key="7">
    <source>
        <dbReference type="EMBL" id="GAA3889607.1"/>
    </source>
</evidence>
<dbReference type="PRINTS" id="PR00455">
    <property type="entry name" value="HTHTETR"/>
</dbReference>
<evidence type="ECO:0000256" key="1">
    <source>
        <dbReference type="ARBA" id="ARBA00023015"/>
    </source>
</evidence>
<sequence length="220" mass="24302">MATIEPGTRVRERRMRREDMAMAGAGHRRGSDTKAQIRKVAIELFTEQGYEATSLREIAERLGITKAALYYHFSSKEDIVRSLFTEHLDALDALVAWAREQPPGPDLRTRAVDRMVDMVTGSGTSVMRFALANQRVVRDLHPGRENAFERLTELFEIVAGPDASVEEQLRLRAALLSVNTVLLAAQGLKVSDQRVAAVARDIAHQLVPPVTDDASAESGP</sequence>
<dbReference type="PROSITE" id="PS01081">
    <property type="entry name" value="HTH_TETR_1"/>
    <property type="match status" value="1"/>
</dbReference>
<feature type="domain" description="HTH tetR-type" evidence="6">
    <location>
        <begin position="31"/>
        <end position="91"/>
    </location>
</feature>
<dbReference type="InterPro" id="IPR009057">
    <property type="entry name" value="Homeodomain-like_sf"/>
</dbReference>
<name>A0ABP7KZI6_9ACTN</name>
<dbReference type="InterPro" id="IPR023772">
    <property type="entry name" value="DNA-bd_HTH_TetR-type_CS"/>
</dbReference>
<feature type="region of interest" description="Disordered" evidence="5">
    <location>
        <begin position="1"/>
        <end position="32"/>
    </location>
</feature>
<dbReference type="PROSITE" id="PS50977">
    <property type="entry name" value="HTH_TETR_2"/>
    <property type="match status" value="1"/>
</dbReference>
<dbReference type="EMBL" id="BAAAZA010000025">
    <property type="protein sequence ID" value="GAA3889607.1"/>
    <property type="molecule type" value="Genomic_DNA"/>
</dbReference>
<keyword evidence="2 4" id="KW-0238">DNA-binding</keyword>
<protein>
    <submittedName>
        <fullName evidence="7">TetR family transcriptional regulator</fullName>
    </submittedName>
</protein>
<accession>A0ABP7KZI6</accession>
<evidence type="ECO:0000313" key="8">
    <source>
        <dbReference type="Proteomes" id="UP001501563"/>
    </source>
</evidence>
<dbReference type="Gene3D" id="1.10.357.10">
    <property type="entry name" value="Tetracycline Repressor, domain 2"/>
    <property type="match status" value="1"/>
</dbReference>
<proteinExistence type="predicted"/>
<comment type="caution">
    <text evidence="7">The sequence shown here is derived from an EMBL/GenBank/DDBJ whole genome shotgun (WGS) entry which is preliminary data.</text>
</comment>
<evidence type="ECO:0000256" key="5">
    <source>
        <dbReference type="SAM" id="MobiDB-lite"/>
    </source>
</evidence>
<evidence type="ECO:0000256" key="2">
    <source>
        <dbReference type="ARBA" id="ARBA00023125"/>
    </source>
</evidence>
<reference evidence="8" key="1">
    <citation type="journal article" date="2019" name="Int. J. Syst. Evol. Microbiol.">
        <title>The Global Catalogue of Microorganisms (GCM) 10K type strain sequencing project: providing services to taxonomists for standard genome sequencing and annotation.</title>
        <authorList>
            <consortium name="The Broad Institute Genomics Platform"/>
            <consortium name="The Broad Institute Genome Sequencing Center for Infectious Disease"/>
            <person name="Wu L."/>
            <person name="Ma J."/>
        </authorList>
    </citation>
    <scope>NUCLEOTIDE SEQUENCE [LARGE SCALE GENOMIC DNA]</scope>
    <source>
        <strain evidence="8">JCM 16578</strain>
    </source>
</reference>
<dbReference type="Proteomes" id="UP001501563">
    <property type="component" value="Unassembled WGS sequence"/>
</dbReference>
<evidence type="ECO:0000259" key="6">
    <source>
        <dbReference type="PROSITE" id="PS50977"/>
    </source>
</evidence>
<dbReference type="Pfam" id="PF00440">
    <property type="entry name" value="TetR_N"/>
    <property type="match status" value="1"/>
</dbReference>
<feature type="DNA-binding region" description="H-T-H motif" evidence="4">
    <location>
        <begin position="54"/>
        <end position="73"/>
    </location>
</feature>
<organism evidence="7 8">
    <name type="scientific">Streptomyces lannensis</name>
    <dbReference type="NCBI Taxonomy" id="766498"/>
    <lineage>
        <taxon>Bacteria</taxon>
        <taxon>Bacillati</taxon>
        <taxon>Actinomycetota</taxon>
        <taxon>Actinomycetes</taxon>
        <taxon>Kitasatosporales</taxon>
        <taxon>Streptomycetaceae</taxon>
        <taxon>Streptomyces</taxon>
    </lineage>
</organism>
<keyword evidence="8" id="KW-1185">Reference proteome</keyword>
<dbReference type="PANTHER" id="PTHR30055">
    <property type="entry name" value="HTH-TYPE TRANSCRIPTIONAL REGULATOR RUTR"/>
    <property type="match status" value="1"/>
</dbReference>
<evidence type="ECO:0000256" key="3">
    <source>
        <dbReference type="ARBA" id="ARBA00023163"/>
    </source>
</evidence>
<dbReference type="PANTHER" id="PTHR30055:SF234">
    <property type="entry name" value="HTH-TYPE TRANSCRIPTIONAL REGULATOR BETI"/>
    <property type="match status" value="1"/>
</dbReference>